<sequence length="85" mass="9198">MPTTPPGPPAGPGQPGTHLTHGAHPHVVPRHPRLDPLADRYAARTHGMKSSEIRALFSVVSRPEVVSWPAACPRSPRCRWTPSGR</sequence>
<feature type="compositionally biased region" description="Basic residues" evidence="1">
    <location>
        <begin position="21"/>
        <end position="31"/>
    </location>
</feature>
<evidence type="ECO:0000313" key="2">
    <source>
        <dbReference type="EMBL" id="WRL63797.1"/>
    </source>
</evidence>
<keyword evidence="3" id="KW-1185">Reference proteome</keyword>
<accession>A0ABZ1B085</accession>
<evidence type="ECO:0000313" key="3">
    <source>
        <dbReference type="Proteomes" id="UP001324287"/>
    </source>
</evidence>
<dbReference type="Proteomes" id="UP001324287">
    <property type="component" value="Chromosome"/>
</dbReference>
<dbReference type="EMBL" id="CP141261">
    <property type="protein sequence ID" value="WRL63797.1"/>
    <property type="molecule type" value="Genomic_DNA"/>
</dbReference>
<feature type="region of interest" description="Disordered" evidence="1">
    <location>
        <begin position="1"/>
        <end position="33"/>
    </location>
</feature>
<protein>
    <submittedName>
        <fullName evidence="2">Uncharacterized protein</fullName>
    </submittedName>
</protein>
<feature type="compositionally biased region" description="Pro residues" evidence="1">
    <location>
        <begin position="1"/>
        <end position="12"/>
    </location>
</feature>
<gene>
    <name evidence="2" type="ORF">U6N30_29880</name>
</gene>
<name>A0ABZ1B085_9ACTN</name>
<dbReference type="RefSeq" id="WP_324275129.1">
    <property type="nucleotide sequence ID" value="NZ_CP141261.1"/>
</dbReference>
<evidence type="ECO:0000256" key="1">
    <source>
        <dbReference type="SAM" id="MobiDB-lite"/>
    </source>
</evidence>
<organism evidence="2 3">
    <name type="scientific">Blastococcus brunescens</name>
    <dbReference type="NCBI Taxonomy" id="1564165"/>
    <lineage>
        <taxon>Bacteria</taxon>
        <taxon>Bacillati</taxon>
        <taxon>Actinomycetota</taxon>
        <taxon>Actinomycetes</taxon>
        <taxon>Geodermatophilales</taxon>
        <taxon>Geodermatophilaceae</taxon>
        <taxon>Blastococcus</taxon>
    </lineage>
</organism>
<reference evidence="2 3" key="1">
    <citation type="submission" date="2023-12" db="EMBL/GenBank/DDBJ databases">
        <title>Blastococcus brunescens sp. nov., an actonobacterium isolated from sandstone collected in sahara desert.</title>
        <authorList>
            <person name="Gtari M."/>
            <person name="Ghodhbane F."/>
        </authorList>
    </citation>
    <scope>NUCLEOTIDE SEQUENCE [LARGE SCALE GENOMIC DNA]</scope>
    <source>
        <strain evidence="2 3">BMG 8361</strain>
    </source>
</reference>
<proteinExistence type="predicted"/>